<dbReference type="EMBL" id="BNJQ01000029">
    <property type="protein sequence ID" value="GHP10472.1"/>
    <property type="molecule type" value="Genomic_DNA"/>
</dbReference>
<dbReference type="AlphaFoldDB" id="A0A830HTM5"/>
<feature type="region of interest" description="Disordered" evidence="1">
    <location>
        <begin position="181"/>
        <end position="220"/>
    </location>
</feature>
<reference evidence="3" key="1">
    <citation type="submission" date="2020-10" db="EMBL/GenBank/DDBJ databases">
        <title>Unveiling of a novel bifunctional photoreceptor, Dualchrome1, isolated from a cosmopolitan green alga.</title>
        <authorList>
            <person name="Suzuki S."/>
            <person name="Kawachi M."/>
        </authorList>
    </citation>
    <scope>NUCLEOTIDE SEQUENCE</scope>
    <source>
        <strain evidence="3">NIES 2893</strain>
    </source>
</reference>
<gene>
    <name evidence="3" type="ORF">PPROV_000920300</name>
</gene>
<evidence type="ECO:0000313" key="3">
    <source>
        <dbReference type="EMBL" id="GHP10472.1"/>
    </source>
</evidence>
<feature type="compositionally biased region" description="Low complexity" evidence="1">
    <location>
        <begin position="41"/>
        <end position="54"/>
    </location>
</feature>
<feature type="compositionally biased region" description="Polar residues" evidence="1">
    <location>
        <begin position="120"/>
        <end position="129"/>
    </location>
</feature>
<name>A0A830HTM5_9CHLO</name>
<accession>A0A830HTM5</accession>
<keyword evidence="2" id="KW-0812">Transmembrane</keyword>
<keyword evidence="2" id="KW-0472">Membrane</keyword>
<evidence type="ECO:0000256" key="2">
    <source>
        <dbReference type="SAM" id="Phobius"/>
    </source>
</evidence>
<sequence length="545" mass="62469">MQHASHGAHFAPQATLNSRTADTTHTHVQATLIKPRPTRHQQPQQQQQQQHAMMTTSSTLMTITKIQRSQNKPQRTKGREQHHHEEQHHHDLLDVATEDAHNVASPQQQQRRHQQPPRQNPTSNTSYDITNHERGEVRRMLIRNPPPSFEPTQAWFAAMYANLKLTGIEALARPRNKRRVRGLSSPLDSSHVTVAGVAGPTPTRALRSARQRESERDARNNTRRAVLVALLAIIVMLSAVSGVSADDSTTTTKYETTNRTMPDMIVQFGSPRTATTLQFQILCLIATMLHGEKDEKVACKFVGGRNSPLPNAKQMMRNGHFPVIKSHIHTNNLMDDLGVFNNKQSKLMKEYPNGIWVFRTGKRDTEKIDWMKLEDKVSSPVVSLKYVQSLETLGRDGIHGILDDYARIFRLSAHELAELSEYIRYWTILRQCCGKQMSVDWRKMLQNHTRDGHAIHDHKHSMHDPNYHACEMYNIKWVERLLLQSEFLMHFKENEGKNAQLYRVSNTDGTLNGNYCEVCEKYIEQNPSKAGMNKNCYYAKFDKAE</sequence>
<protein>
    <submittedName>
        <fullName evidence="3">Uncharacterized protein</fullName>
    </submittedName>
</protein>
<feature type="transmembrane region" description="Helical" evidence="2">
    <location>
        <begin position="225"/>
        <end position="245"/>
    </location>
</feature>
<organism evidence="3 4">
    <name type="scientific">Pycnococcus provasolii</name>
    <dbReference type="NCBI Taxonomy" id="41880"/>
    <lineage>
        <taxon>Eukaryota</taxon>
        <taxon>Viridiplantae</taxon>
        <taxon>Chlorophyta</taxon>
        <taxon>Pseudoscourfieldiophyceae</taxon>
        <taxon>Pseudoscourfieldiales</taxon>
        <taxon>Pycnococcaceae</taxon>
        <taxon>Pycnococcus</taxon>
    </lineage>
</organism>
<keyword evidence="4" id="KW-1185">Reference proteome</keyword>
<feature type="region of interest" description="Disordered" evidence="1">
    <location>
        <begin position="66"/>
        <end position="133"/>
    </location>
</feature>
<comment type="caution">
    <text evidence="3">The sequence shown here is derived from an EMBL/GenBank/DDBJ whole genome shotgun (WGS) entry which is preliminary data.</text>
</comment>
<feature type="compositionally biased region" description="Basic and acidic residues" evidence="1">
    <location>
        <begin position="77"/>
        <end position="101"/>
    </location>
</feature>
<dbReference type="Proteomes" id="UP000660262">
    <property type="component" value="Unassembled WGS sequence"/>
</dbReference>
<keyword evidence="2" id="KW-1133">Transmembrane helix</keyword>
<dbReference type="OrthoDB" id="10660852at2759"/>
<feature type="compositionally biased region" description="Polar residues" evidence="1">
    <location>
        <begin position="14"/>
        <end position="29"/>
    </location>
</feature>
<evidence type="ECO:0000313" key="4">
    <source>
        <dbReference type="Proteomes" id="UP000660262"/>
    </source>
</evidence>
<feature type="compositionally biased region" description="Basic and acidic residues" evidence="1">
    <location>
        <begin position="210"/>
        <end position="220"/>
    </location>
</feature>
<feature type="region of interest" description="Disordered" evidence="1">
    <location>
        <begin position="1"/>
        <end position="54"/>
    </location>
</feature>
<proteinExistence type="predicted"/>
<evidence type="ECO:0000256" key="1">
    <source>
        <dbReference type="SAM" id="MobiDB-lite"/>
    </source>
</evidence>